<dbReference type="PATRIC" id="fig|38307.3.peg.623"/>
<dbReference type="RefSeq" id="WP_064273370.1">
    <property type="nucleotide sequence ID" value="NZ_LUTU01000004.1"/>
</dbReference>
<reference evidence="2 3" key="1">
    <citation type="submission" date="2016-03" db="EMBL/GenBank/DDBJ databases">
        <title>Draft genome sequence of Gluconobacter cerinus strain CECT 9110.</title>
        <authorList>
            <person name="Sainz F."/>
            <person name="Mas A."/>
            <person name="Torija M.J."/>
        </authorList>
    </citation>
    <scope>NUCLEOTIDE SEQUENCE [LARGE SCALE GENOMIC DNA]</scope>
    <source>
        <strain evidence="2 3">CECT 9110</strain>
    </source>
</reference>
<feature type="compositionally biased region" description="Low complexity" evidence="1">
    <location>
        <begin position="226"/>
        <end position="268"/>
    </location>
</feature>
<evidence type="ECO:0008006" key="4">
    <source>
        <dbReference type="Google" id="ProtNLM"/>
    </source>
</evidence>
<feature type="region of interest" description="Disordered" evidence="1">
    <location>
        <begin position="1"/>
        <end position="136"/>
    </location>
</feature>
<feature type="compositionally biased region" description="Basic and acidic residues" evidence="1">
    <location>
        <begin position="75"/>
        <end position="131"/>
    </location>
</feature>
<organism evidence="2 3">
    <name type="scientific">Gluconobacter cerinus</name>
    <dbReference type="NCBI Taxonomy" id="38307"/>
    <lineage>
        <taxon>Bacteria</taxon>
        <taxon>Pseudomonadati</taxon>
        <taxon>Pseudomonadota</taxon>
        <taxon>Alphaproteobacteria</taxon>
        <taxon>Acetobacterales</taxon>
        <taxon>Acetobacteraceae</taxon>
        <taxon>Gluconobacter</taxon>
    </lineage>
</organism>
<evidence type="ECO:0000313" key="2">
    <source>
        <dbReference type="EMBL" id="OAJ69036.1"/>
    </source>
</evidence>
<comment type="caution">
    <text evidence="2">The sequence shown here is derived from an EMBL/GenBank/DDBJ whole genome shotgun (WGS) entry which is preliminary data.</text>
</comment>
<protein>
    <recommendedName>
        <fullName evidence="4">Scaffolding protein</fullName>
    </recommendedName>
</protein>
<gene>
    <name evidence="2" type="ORF">A0123_00606</name>
</gene>
<evidence type="ECO:0000256" key="1">
    <source>
        <dbReference type="SAM" id="MobiDB-lite"/>
    </source>
</evidence>
<feature type="region of interest" description="Disordered" evidence="1">
    <location>
        <begin position="225"/>
        <end position="287"/>
    </location>
</feature>
<accession>A0A1B6VP87</accession>
<feature type="compositionally biased region" description="Basic and acidic residues" evidence="1">
    <location>
        <begin position="47"/>
        <end position="63"/>
    </location>
</feature>
<name>A0A1B6VP87_9PROT</name>
<dbReference type="OrthoDB" id="7284257at2"/>
<dbReference type="AlphaFoldDB" id="A0A1B6VP87"/>
<proteinExistence type="predicted"/>
<sequence length="287" mass="31908">MSETLEAPVVETTEAPSDDRFAGMQFGSDQEQDGSAVEQPEETEQPEPNKPEPKPDSTPEFLRRRIGKSVALQRQAERERDEGRVKIENLERALRHARGEEEPAPREQTPDEIRAEERQRIERDSAQERSASDFNQTCNSLAQKIGSEFGERAAVEATQKLAENVGLSFDNPDHQSVIRDISKLPNAAQVYRALAQDPDAAYRIFEAEDKREGYAELRDFARGLKANAEPAAQAPSAQPTAPAQPRPISQAPRPAGRTPAPARSSSRSVYDDDVSMDDFIAMRNKRG</sequence>
<dbReference type="Proteomes" id="UP000077786">
    <property type="component" value="Unassembled WGS sequence"/>
</dbReference>
<dbReference type="EMBL" id="LUTU01000004">
    <property type="protein sequence ID" value="OAJ69036.1"/>
    <property type="molecule type" value="Genomic_DNA"/>
</dbReference>
<evidence type="ECO:0000313" key="3">
    <source>
        <dbReference type="Proteomes" id="UP000077786"/>
    </source>
</evidence>